<dbReference type="EMBL" id="LLXI01001052">
    <property type="protein sequence ID" value="PKY51622.1"/>
    <property type="molecule type" value="Genomic_DNA"/>
</dbReference>
<dbReference type="Proteomes" id="UP000234323">
    <property type="component" value="Unassembled WGS sequence"/>
</dbReference>
<keyword evidence="3" id="KW-1185">Reference proteome</keyword>
<evidence type="ECO:0000313" key="2">
    <source>
        <dbReference type="EMBL" id="PKY51622.1"/>
    </source>
</evidence>
<feature type="compositionally biased region" description="Polar residues" evidence="1">
    <location>
        <begin position="136"/>
        <end position="145"/>
    </location>
</feature>
<gene>
    <name evidence="2" type="ORF">RhiirA4_494262</name>
</gene>
<feature type="region of interest" description="Disordered" evidence="1">
    <location>
        <begin position="126"/>
        <end position="145"/>
    </location>
</feature>
<dbReference type="AlphaFoldDB" id="A0A2I1GYB1"/>
<accession>A0A2I1GYB1</accession>
<dbReference type="VEuPathDB" id="FungiDB:RhiirA1_402541"/>
<dbReference type="VEuPathDB" id="FungiDB:RhiirFUN_000215"/>
<name>A0A2I1GYB1_9GLOM</name>
<evidence type="ECO:0000313" key="3">
    <source>
        <dbReference type="Proteomes" id="UP000234323"/>
    </source>
</evidence>
<reference evidence="2 3" key="1">
    <citation type="submission" date="2015-10" db="EMBL/GenBank/DDBJ databases">
        <title>Genome analyses suggest a sexual origin of heterokaryosis in a supposedly ancient asexual fungus.</title>
        <authorList>
            <person name="Ropars J."/>
            <person name="Sedzielewska K."/>
            <person name="Noel J."/>
            <person name="Charron P."/>
            <person name="Farinelli L."/>
            <person name="Marton T."/>
            <person name="Kruger M."/>
            <person name="Pelin A."/>
            <person name="Brachmann A."/>
            <person name="Corradi N."/>
        </authorList>
    </citation>
    <scope>NUCLEOTIDE SEQUENCE [LARGE SCALE GENOMIC DNA]</scope>
    <source>
        <strain evidence="2 3">A4</strain>
    </source>
</reference>
<comment type="caution">
    <text evidence="2">The sequence shown here is derived from an EMBL/GenBank/DDBJ whole genome shotgun (WGS) entry which is preliminary data.</text>
</comment>
<organism evidence="2 3">
    <name type="scientific">Rhizophagus irregularis</name>
    <dbReference type="NCBI Taxonomy" id="588596"/>
    <lineage>
        <taxon>Eukaryota</taxon>
        <taxon>Fungi</taxon>
        <taxon>Fungi incertae sedis</taxon>
        <taxon>Mucoromycota</taxon>
        <taxon>Glomeromycotina</taxon>
        <taxon>Glomeromycetes</taxon>
        <taxon>Glomerales</taxon>
        <taxon>Glomeraceae</taxon>
        <taxon>Rhizophagus</taxon>
    </lineage>
</organism>
<evidence type="ECO:0000256" key="1">
    <source>
        <dbReference type="SAM" id="MobiDB-lite"/>
    </source>
</evidence>
<protein>
    <submittedName>
        <fullName evidence="2">Uncharacterized protein</fullName>
    </submittedName>
</protein>
<sequence>MASDARFYKDQVTTSNETKLQYPESTEKLNVSTPRHLLYKDKKKDIYSNRLGISYTVNIKKYKQTQHKDTNNRRTNTFNHNEHVRTRRVYYKEYSHLRFNAIRFTQQTTRWNRLTKNQAITNAPDVFLRRTPPPDNDSNTTMSDISDISAAESVDTVIYPPTLARE</sequence>
<proteinExistence type="predicted"/>